<feature type="transmembrane region" description="Helical" evidence="6">
    <location>
        <begin position="438"/>
        <end position="465"/>
    </location>
</feature>
<dbReference type="Pfam" id="PF07690">
    <property type="entry name" value="MFS_1"/>
    <property type="match status" value="1"/>
</dbReference>
<dbReference type="InterPro" id="IPR011701">
    <property type="entry name" value="MFS"/>
</dbReference>
<dbReference type="STRING" id="599839.J4GVT3"/>
<dbReference type="OrthoDB" id="2985014at2759"/>
<proteinExistence type="predicted"/>
<reference evidence="8 9" key="1">
    <citation type="journal article" date="2012" name="Appl. Environ. Microbiol.">
        <title>Short-read sequencing for genomic analysis of the brown rot fungus Fibroporia radiculosa.</title>
        <authorList>
            <person name="Tang J.D."/>
            <person name="Perkins A.D."/>
            <person name="Sonstegard T.S."/>
            <person name="Schroeder S.G."/>
            <person name="Burgess S.C."/>
            <person name="Diehl S.V."/>
        </authorList>
    </citation>
    <scope>NUCLEOTIDE SEQUENCE [LARGE SCALE GENOMIC DNA]</scope>
    <source>
        <strain evidence="8 9">TFFH 294</strain>
    </source>
</reference>
<dbReference type="GO" id="GO:0022857">
    <property type="term" value="F:transmembrane transporter activity"/>
    <property type="evidence" value="ECO:0007669"/>
    <property type="project" value="InterPro"/>
</dbReference>
<evidence type="ECO:0000256" key="4">
    <source>
        <dbReference type="ARBA" id="ARBA00022989"/>
    </source>
</evidence>
<feature type="transmembrane region" description="Helical" evidence="6">
    <location>
        <begin position="349"/>
        <end position="369"/>
    </location>
</feature>
<protein>
    <recommendedName>
        <fullName evidence="7">Major facilitator superfamily (MFS) profile domain-containing protein</fullName>
    </recommendedName>
</protein>
<feature type="transmembrane region" description="Helical" evidence="6">
    <location>
        <begin position="181"/>
        <end position="202"/>
    </location>
</feature>
<feature type="transmembrane region" description="Helical" evidence="6">
    <location>
        <begin position="93"/>
        <end position="114"/>
    </location>
</feature>
<name>J4GVT3_9APHY</name>
<feature type="transmembrane region" description="Helical" evidence="6">
    <location>
        <begin position="152"/>
        <end position="169"/>
    </location>
</feature>
<feature type="transmembrane region" description="Helical" evidence="6">
    <location>
        <begin position="55"/>
        <end position="73"/>
    </location>
</feature>
<sequence length="499" mass="55641">MNTDSEELKKPRVSVIEDVEKHGPVPHIEEDLDSQAELPDAVDEATIVHKIDKHVIPVLCLLYLLAFLDRVNISNAAVFGLTEDLHLVGDQYNNALVVFFVPYVLFEIPSNALLKYFRPHIWLSVCMFFFGLVSICQGLVRNYSGLVACRFFLGLAESGVFPACFYLIAMWYKRAEAQKRYTFFFCSVTLAGAFGGLLASAIGKMDGMRGYRGWRWIFILEGVATCVISLLLSFAISDFPEEATWLTAAEKKFVKDRLKADVGESRRHDPLTIRGILSVFKDYKIIVGGFMYFGIIVPAYGYAYFAPSIIATLGHGAIRTQLLSVPPWACSFVLAMTVAVASDHFRHRFLFVLIPTAIGLAGFIILLVVHDNTHLQYAALFLASTGTYSAMPMMICWFNTNLAGHRRRAVGTAWQIGFGNIGGIIAVYAFLAKDAPDYISGYTLCVVFICLSALADVIYFLGVLLENQRRDRALVKGTVMLTDNEKAEMGDLNPDYRIR</sequence>
<dbReference type="PANTHER" id="PTHR43791:SF46">
    <property type="entry name" value="MAJOR FACILITATOR SUPERFAMILY (MFS) PROFILE DOMAIN-CONTAINING PROTEIN-RELATED"/>
    <property type="match status" value="1"/>
</dbReference>
<dbReference type="FunFam" id="1.20.1250.20:FF:000034">
    <property type="entry name" value="MFS general substrate transporter"/>
    <property type="match status" value="1"/>
</dbReference>
<evidence type="ECO:0000256" key="5">
    <source>
        <dbReference type="ARBA" id="ARBA00023136"/>
    </source>
</evidence>
<dbReference type="EMBL" id="HE797199">
    <property type="protein sequence ID" value="CCM05660.1"/>
    <property type="molecule type" value="Genomic_DNA"/>
</dbReference>
<feature type="transmembrane region" description="Helical" evidence="6">
    <location>
        <begin position="214"/>
        <end position="236"/>
    </location>
</feature>
<dbReference type="HOGENOM" id="CLU_001265_0_1_1"/>
<dbReference type="GO" id="GO:0005886">
    <property type="term" value="C:plasma membrane"/>
    <property type="evidence" value="ECO:0007669"/>
    <property type="project" value="TreeGrafter"/>
</dbReference>
<feature type="domain" description="Major facilitator superfamily (MFS) profile" evidence="7">
    <location>
        <begin position="55"/>
        <end position="470"/>
    </location>
</feature>
<dbReference type="InterPro" id="IPR020846">
    <property type="entry name" value="MFS_dom"/>
</dbReference>
<dbReference type="AlphaFoldDB" id="J4GVT3"/>
<dbReference type="SUPFAM" id="SSF103473">
    <property type="entry name" value="MFS general substrate transporter"/>
    <property type="match status" value="1"/>
</dbReference>
<evidence type="ECO:0000259" key="7">
    <source>
        <dbReference type="PROSITE" id="PS50850"/>
    </source>
</evidence>
<feature type="transmembrane region" description="Helical" evidence="6">
    <location>
        <begin position="283"/>
        <end position="305"/>
    </location>
</feature>
<dbReference type="RefSeq" id="XP_012184943.1">
    <property type="nucleotide sequence ID" value="XM_012329553.1"/>
</dbReference>
<gene>
    <name evidence="8" type="ORF">FIBRA_07890</name>
</gene>
<dbReference type="FunFam" id="1.20.1250.20:FF:000068">
    <property type="entry name" value="MFS general substrate transporter"/>
    <property type="match status" value="1"/>
</dbReference>
<evidence type="ECO:0000256" key="2">
    <source>
        <dbReference type="ARBA" id="ARBA00022448"/>
    </source>
</evidence>
<evidence type="ECO:0000256" key="6">
    <source>
        <dbReference type="SAM" id="Phobius"/>
    </source>
</evidence>
<dbReference type="FunCoup" id="J4GVT3">
    <property type="interactions" value="70"/>
</dbReference>
<evidence type="ECO:0000256" key="1">
    <source>
        <dbReference type="ARBA" id="ARBA00004141"/>
    </source>
</evidence>
<keyword evidence="4 6" id="KW-1133">Transmembrane helix</keyword>
<organism evidence="8 9">
    <name type="scientific">Fibroporia radiculosa</name>
    <dbReference type="NCBI Taxonomy" id="599839"/>
    <lineage>
        <taxon>Eukaryota</taxon>
        <taxon>Fungi</taxon>
        <taxon>Dikarya</taxon>
        <taxon>Basidiomycota</taxon>
        <taxon>Agaricomycotina</taxon>
        <taxon>Agaricomycetes</taxon>
        <taxon>Polyporales</taxon>
        <taxon>Fibroporiaceae</taxon>
        <taxon>Fibroporia</taxon>
    </lineage>
</organism>
<evidence type="ECO:0000313" key="8">
    <source>
        <dbReference type="EMBL" id="CCM05660.1"/>
    </source>
</evidence>
<feature type="transmembrane region" description="Helical" evidence="6">
    <location>
        <begin position="325"/>
        <end position="342"/>
    </location>
</feature>
<dbReference type="PANTHER" id="PTHR43791">
    <property type="entry name" value="PERMEASE-RELATED"/>
    <property type="match status" value="1"/>
</dbReference>
<dbReference type="InParanoid" id="J4GVT3"/>
<accession>J4GVT3</accession>
<keyword evidence="2" id="KW-0813">Transport</keyword>
<dbReference type="InterPro" id="IPR036259">
    <property type="entry name" value="MFS_trans_sf"/>
</dbReference>
<comment type="subcellular location">
    <subcellularLocation>
        <location evidence="1">Membrane</location>
        <topology evidence="1">Multi-pass membrane protein</topology>
    </subcellularLocation>
</comment>
<feature type="transmembrane region" description="Helical" evidence="6">
    <location>
        <begin position="410"/>
        <end position="432"/>
    </location>
</feature>
<keyword evidence="5 6" id="KW-0472">Membrane</keyword>
<feature type="transmembrane region" description="Helical" evidence="6">
    <location>
        <begin position="121"/>
        <end position="140"/>
    </location>
</feature>
<feature type="transmembrane region" description="Helical" evidence="6">
    <location>
        <begin position="375"/>
        <end position="398"/>
    </location>
</feature>
<dbReference type="PROSITE" id="PS50850">
    <property type="entry name" value="MFS"/>
    <property type="match status" value="1"/>
</dbReference>
<evidence type="ECO:0000313" key="9">
    <source>
        <dbReference type="Proteomes" id="UP000006352"/>
    </source>
</evidence>
<dbReference type="Gene3D" id="1.20.1250.20">
    <property type="entry name" value="MFS general substrate transporter like domains"/>
    <property type="match status" value="2"/>
</dbReference>
<dbReference type="Proteomes" id="UP000006352">
    <property type="component" value="Unassembled WGS sequence"/>
</dbReference>
<keyword evidence="3 6" id="KW-0812">Transmembrane</keyword>
<keyword evidence="9" id="KW-1185">Reference proteome</keyword>
<dbReference type="GeneID" id="24100571"/>
<evidence type="ECO:0000256" key="3">
    <source>
        <dbReference type="ARBA" id="ARBA00022692"/>
    </source>
</evidence>